<sequence>MSHNMPDNICNSVHIIDSVRQTSPSMKNAIYPPTLATPCPQVSQYPSSTPVLIPTSKNPNPACIPFDSHLLTPAPIPCSSSSQAECMLEISSVQSLAPQTETEISPLKKRKTIKLPRKKDTTSKEYLISRLEKKLAIYQHSIEEAGSTELSLDDLKYENNSLLRLSKLEKKAAGIWEQICELKGKSDRIIVMSDLLKNVTCTNYPAINQRIERFFKRNTLDLPDIVDVSDMISKVSKKEGLALGKAEILRLSKQVLQFVGNLMSERRRADLYEVLKSRTENDELAIGPDPLLHDPVYKARLEENDTSFKIKLQETLGHFCQQQDQEVGGSSATEGDAALDNGKLEESTFCDLEDSPLFSPTILPSDISQFTEIIPSKESPVIDLPENPEHSNIILSKQLPSSPTVNRYITEGGCTSHSSSPRRVQLLTIPQNSDIITQKRKYTPSSSCYDPNKHTTQSFSPKRNITPLLFDDTNTSKYFPSRYNTDGYTPDGVCTIDSSATKRVKLDHDATILISSDEEQ</sequence>
<dbReference type="PANTHER" id="PTHR12766:SF7">
    <property type="entry name" value="DEATH DOMAIN-ASSOCIATED PROTEIN 6"/>
    <property type="match status" value="1"/>
</dbReference>
<dbReference type="InterPro" id="IPR046426">
    <property type="entry name" value="DAXX_histone-bd_sf"/>
</dbReference>
<dbReference type="AlphaFoldDB" id="A0AAV7KLY2"/>
<dbReference type="PANTHER" id="PTHR12766">
    <property type="entry name" value="DEATH DOMAIN-ASSOCIATED PROTEIN 6 DAXX"/>
    <property type="match status" value="1"/>
</dbReference>
<evidence type="ECO:0000259" key="2">
    <source>
        <dbReference type="Pfam" id="PF20920"/>
    </source>
</evidence>
<dbReference type="Proteomes" id="UP001165289">
    <property type="component" value="Unassembled WGS sequence"/>
</dbReference>
<dbReference type="Gene3D" id="1.20.58.2170">
    <property type="match status" value="1"/>
</dbReference>
<keyword evidence="4" id="KW-1185">Reference proteome</keyword>
<evidence type="ECO:0000256" key="1">
    <source>
        <dbReference type="SAM" id="MobiDB-lite"/>
    </source>
</evidence>
<dbReference type="GO" id="GO:0003714">
    <property type="term" value="F:transcription corepressor activity"/>
    <property type="evidence" value="ECO:0007669"/>
    <property type="project" value="TreeGrafter"/>
</dbReference>
<dbReference type="GO" id="GO:0042393">
    <property type="term" value="F:histone binding"/>
    <property type="evidence" value="ECO:0007669"/>
    <property type="project" value="InterPro"/>
</dbReference>
<dbReference type="InterPro" id="IPR046378">
    <property type="entry name" value="DAXX_histone-bd"/>
</dbReference>
<evidence type="ECO:0000313" key="3">
    <source>
        <dbReference type="EMBL" id="KAI6661993.1"/>
    </source>
</evidence>
<name>A0AAV7KLY2_9METZ</name>
<organism evidence="3 4">
    <name type="scientific">Oopsacas minuta</name>
    <dbReference type="NCBI Taxonomy" id="111878"/>
    <lineage>
        <taxon>Eukaryota</taxon>
        <taxon>Metazoa</taxon>
        <taxon>Porifera</taxon>
        <taxon>Hexactinellida</taxon>
        <taxon>Hexasterophora</taxon>
        <taxon>Lyssacinosida</taxon>
        <taxon>Leucopsacidae</taxon>
        <taxon>Oopsacas</taxon>
    </lineage>
</organism>
<protein>
    <submittedName>
        <fullName evidence="3">Death domain-associated protein 6</fullName>
    </submittedName>
</protein>
<comment type="caution">
    <text evidence="3">The sequence shown here is derived from an EMBL/GenBank/DDBJ whole genome shotgun (WGS) entry which is preliminary data.</text>
</comment>
<dbReference type="EMBL" id="JAKMXF010000001">
    <property type="protein sequence ID" value="KAI6661993.1"/>
    <property type="molecule type" value="Genomic_DNA"/>
</dbReference>
<dbReference type="GO" id="GO:0005634">
    <property type="term" value="C:nucleus"/>
    <property type="evidence" value="ECO:0007669"/>
    <property type="project" value="TreeGrafter"/>
</dbReference>
<reference evidence="3 4" key="1">
    <citation type="journal article" date="2023" name="BMC Biol.">
        <title>The compact genome of the sponge Oopsacas minuta (Hexactinellida) is lacking key metazoan core genes.</title>
        <authorList>
            <person name="Santini S."/>
            <person name="Schenkelaars Q."/>
            <person name="Jourda C."/>
            <person name="Duchesne M."/>
            <person name="Belahbib H."/>
            <person name="Rocher C."/>
            <person name="Selva M."/>
            <person name="Riesgo A."/>
            <person name="Vervoort M."/>
            <person name="Leys S.P."/>
            <person name="Kodjabachian L."/>
            <person name="Le Bivic A."/>
            <person name="Borchiellini C."/>
            <person name="Claverie J.M."/>
            <person name="Renard E."/>
        </authorList>
    </citation>
    <scope>NUCLEOTIDE SEQUENCE [LARGE SCALE GENOMIC DNA]</scope>
    <source>
        <strain evidence="3">SPO-2</strain>
    </source>
</reference>
<dbReference type="GO" id="GO:0050681">
    <property type="term" value="F:nuclear androgen receptor binding"/>
    <property type="evidence" value="ECO:0007669"/>
    <property type="project" value="TreeGrafter"/>
</dbReference>
<dbReference type="GO" id="GO:0003713">
    <property type="term" value="F:transcription coactivator activity"/>
    <property type="evidence" value="ECO:0007669"/>
    <property type="project" value="TreeGrafter"/>
</dbReference>
<proteinExistence type="predicted"/>
<feature type="domain" description="Daxx histone-binding" evidence="2">
    <location>
        <begin position="234"/>
        <end position="320"/>
    </location>
</feature>
<accession>A0AAV7KLY2</accession>
<gene>
    <name evidence="3" type="ORF">LOD99_9580</name>
</gene>
<dbReference type="Pfam" id="PF20920">
    <property type="entry name" value="DAXX_hist_bd"/>
    <property type="match status" value="1"/>
</dbReference>
<feature type="region of interest" description="Disordered" evidence="1">
    <location>
        <begin position="442"/>
        <end position="463"/>
    </location>
</feature>
<feature type="compositionally biased region" description="Polar residues" evidence="1">
    <location>
        <begin position="443"/>
        <end position="463"/>
    </location>
</feature>
<evidence type="ECO:0000313" key="4">
    <source>
        <dbReference type="Proteomes" id="UP001165289"/>
    </source>
</evidence>